<evidence type="ECO:0000256" key="2">
    <source>
        <dbReference type="SAM" id="MobiDB-lite"/>
    </source>
</evidence>
<organism evidence="3 4">
    <name type="scientific">Meloidogyne enterolobii</name>
    <name type="common">Root-knot nematode worm</name>
    <name type="synonym">Meloidogyne mayaguensis</name>
    <dbReference type="NCBI Taxonomy" id="390850"/>
    <lineage>
        <taxon>Eukaryota</taxon>
        <taxon>Metazoa</taxon>
        <taxon>Ecdysozoa</taxon>
        <taxon>Nematoda</taxon>
        <taxon>Chromadorea</taxon>
        <taxon>Rhabditida</taxon>
        <taxon>Tylenchina</taxon>
        <taxon>Tylenchomorpha</taxon>
        <taxon>Tylenchoidea</taxon>
        <taxon>Meloidogynidae</taxon>
        <taxon>Meloidogyninae</taxon>
        <taxon>Meloidogyne</taxon>
    </lineage>
</organism>
<proteinExistence type="predicted"/>
<gene>
    <name evidence="3" type="ORF">MENT_LOCUS42310</name>
</gene>
<accession>A0A6V7WRH9</accession>
<dbReference type="Proteomes" id="UP000580250">
    <property type="component" value="Unassembled WGS sequence"/>
</dbReference>
<keyword evidence="1" id="KW-0175">Coiled coil</keyword>
<dbReference type="EMBL" id="CAJEWN010000757">
    <property type="protein sequence ID" value="CAD2189583.1"/>
    <property type="molecule type" value="Genomic_DNA"/>
</dbReference>
<protein>
    <submittedName>
        <fullName evidence="3">Uncharacterized protein</fullName>
    </submittedName>
</protein>
<reference evidence="3 4" key="1">
    <citation type="submission" date="2020-08" db="EMBL/GenBank/DDBJ databases">
        <authorList>
            <person name="Koutsovoulos G."/>
            <person name="Danchin GJ E."/>
        </authorList>
    </citation>
    <scope>NUCLEOTIDE SEQUENCE [LARGE SCALE GENOMIC DNA]</scope>
</reference>
<feature type="coiled-coil region" evidence="1">
    <location>
        <begin position="40"/>
        <end position="74"/>
    </location>
</feature>
<dbReference type="AlphaFoldDB" id="A0A6V7WRH9"/>
<sequence length="146" mass="17695">MQQKKRKQTYFSTKSIVRPKSTNLSKNDGRICKNKNCRCRERKLRLINKKRRILEELNKNKKQKDKKINKIITKEKQQKIKEKILNINEEMLNLDKINLEKIERAKSVLNFNLEEIQVFIYFKVCVAEMEMDCRTSKFFDSNFFLN</sequence>
<evidence type="ECO:0000313" key="3">
    <source>
        <dbReference type="EMBL" id="CAD2189583.1"/>
    </source>
</evidence>
<name>A0A6V7WRH9_MELEN</name>
<comment type="caution">
    <text evidence="3">The sequence shown here is derived from an EMBL/GenBank/DDBJ whole genome shotgun (WGS) entry which is preliminary data.</text>
</comment>
<evidence type="ECO:0000313" key="4">
    <source>
        <dbReference type="Proteomes" id="UP000580250"/>
    </source>
</evidence>
<evidence type="ECO:0000256" key="1">
    <source>
        <dbReference type="SAM" id="Coils"/>
    </source>
</evidence>
<feature type="compositionally biased region" description="Polar residues" evidence="2">
    <location>
        <begin position="9"/>
        <end position="26"/>
    </location>
</feature>
<feature type="region of interest" description="Disordered" evidence="2">
    <location>
        <begin position="1"/>
        <end position="27"/>
    </location>
</feature>